<name>A0ACD3BIK3_9AGAR</name>
<organism evidence="1 2">
    <name type="scientific">Pluteus cervinus</name>
    <dbReference type="NCBI Taxonomy" id="181527"/>
    <lineage>
        <taxon>Eukaryota</taxon>
        <taxon>Fungi</taxon>
        <taxon>Dikarya</taxon>
        <taxon>Basidiomycota</taxon>
        <taxon>Agaricomycotina</taxon>
        <taxon>Agaricomycetes</taxon>
        <taxon>Agaricomycetidae</taxon>
        <taxon>Agaricales</taxon>
        <taxon>Pluteineae</taxon>
        <taxon>Pluteaceae</taxon>
        <taxon>Pluteus</taxon>
    </lineage>
</organism>
<protein>
    <submittedName>
        <fullName evidence="1">Uncharacterized protein</fullName>
    </submittedName>
</protein>
<sequence length="202" mass="22043">MDRNDPNVDFAVTFDTKVAPFQKINKLLKTLVKAYPSAGLGLMCWLSLAGQAHERTALGSMECIYADEQGNMKFEVLVVEGLCNARKVMHGSAMALVFDICSSASMVAISRPGYWAIDHRRDKEGDAQFVGVSRNLNVTAIRPAVVGSTVIVQVRPMHVGARNALLECEMKEKDTGKLVSYGTHDMVNPGGMARERAARAKL</sequence>
<gene>
    <name evidence="1" type="ORF">BDN72DRAFT_852604</name>
</gene>
<keyword evidence="2" id="KW-1185">Reference proteome</keyword>
<dbReference type="Proteomes" id="UP000308600">
    <property type="component" value="Unassembled WGS sequence"/>
</dbReference>
<evidence type="ECO:0000313" key="1">
    <source>
        <dbReference type="EMBL" id="TFK77547.1"/>
    </source>
</evidence>
<proteinExistence type="predicted"/>
<dbReference type="EMBL" id="ML208259">
    <property type="protein sequence ID" value="TFK77547.1"/>
    <property type="molecule type" value="Genomic_DNA"/>
</dbReference>
<reference evidence="1 2" key="1">
    <citation type="journal article" date="2019" name="Nat. Ecol. Evol.">
        <title>Megaphylogeny resolves global patterns of mushroom evolution.</title>
        <authorList>
            <person name="Varga T."/>
            <person name="Krizsan K."/>
            <person name="Foldi C."/>
            <person name="Dima B."/>
            <person name="Sanchez-Garcia M."/>
            <person name="Sanchez-Ramirez S."/>
            <person name="Szollosi G.J."/>
            <person name="Szarkandi J.G."/>
            <person name="Papp V."/>
            <person name="Albert L."/>
            <person name="Andreopoulos W."/>
            <person name="Angelini C."/>
            <person name="Antonin V."/>
            <person name="Barry K.W."/>
            <person name="Bougher N.L."/>
            <person name="Buchanan P."/>
            <person name="Buyck B."/>
            <person name="Bense V."/>
            <person name="Catcheside P."/>
            <person name="Chovatia M."/>
            <person name="Cooper J."/>
            <person name="Damon W."/>
            <person name="Desjardin D."/>
            <person name="Finy P."/>
            <person name="Geml J."/>
            <person name="Haridas S."/>
            <person name="Hughes K."/>
            <person name="Justo A."/>
            <person name="Karasinski D."/>
            <person name="Kautmanova I."/>
            <person name="Kiss B."/>
            <person name="Kocsube S."/>
            <person name="Kotiranta H."/>
            <person name="LaButti K.M."/>
            <person name="Lechner B.E."/>
            <person name="Liimatainen K."/>
            <person name="Lipzen A."/>
            <person name="Lukacs Z."/>
            <person name="Mihaltcheva S."/>
            <person name="Morgado L.N."/>
            <person name="Niskanen T."/>
            <person name="Noordeloos M.E."/>
            <person name="Ohm R.A."/>
            <person name="Ortiz-Santana B."/>
            <person name="Ovrebo C."/>
            <person name="Racz N."/>
            <person name="Riley R."/>
            <person name="Savchenko A."/>
            <person name="Shiryaev A."/>
            <person name="Soop K."/>
            <person name="Spirin V."/>
            <person name="Szebenyi C."/>
            <person name="Tomsovsky M."/>
            <person name="Tulloss R.E."/>
            <person name="Uehling J."/>
            <person name="Grigoriev I.V."/>
            <person name="Vagvolgyi C."/>
            <person name="Papp T."/>
            <person name="Martin F.M."/>
            <person name="Miettinen O."/>
            <person name="Hibbett D.S."/>
            <person name="Nagy L.G."/>
        </authorList>
    </citation>
    <scope>NUCLEOTIDE SEQUENCE [LARGE SCALE GENOMIC DNA]</scope>
    <source>
        <strain evidence="1 2">NL-1719</strain>
    </source>
</reference>
<evidence type="ECO:0000313" key="2">
    <source>
        <dbReference type="Proteomes" id="UP000308600"/>
    </source>
</evidence>
<accession>A0ACD3BIK3</accession>